<dbReference type="OrthoDB" id="424986at2759"/>
<comment type="caution">
    <text evidence="1">The sequence shown here is derived from an EMBL/GenBank/DDBJ whole genome shotgun (WGS) entry which is preliminary data.</text>
</comment>
<dbReference type="Proteomes" id="UP000604046">
    <property type="component" value="Unassembled WGS sequence"/>
</dbReference>
<sequence length="174" mass="18415">MVRAPIRKSRCAAAVAAAALSAGYLITAFVMPPAEGAGRREALLGLAGAATAATLSSEPALAFDEAGPWLGYYSDPQHPMCPRKIVYEYDLYKTATIMVVGGDGDPGCEKKVSKRWTAKVDFKAGSDSITIDFSKKGGPADVVGKWDKDGIVFPDGNKWKKIISFTNADGQLLA</sequence>
<name>A0A812SZ94_9DINO</name>
<accession>A0A812SZ94</accession>
<evidence type="ECO:0000313" key="2">
    <source>
        <dbReference type="Proteomes" id="UP000604046"/>
    </source>
</evidence>
<protein>
    <submittedName>
        <fullName evidence="1">DRG2 protein</fullName>
    </submittedName>
</protein>
<gene>
    <name evidence="1" type="primary">DRG2</name>
    <name evidence="1" type="ORF">SNAT2548_LOCUS27911</name>
</gene>
<evidence type="ECO:0000313" key="1">
    <source>
        <dbReference type="EMBL" id="CAE7498278.1"/>
    </source>
</evidence>
<keyword evidence="2" id="KW-1185">Reference proteome</keyword>
<reference evidence="1" key="1">
    <citation type="submission" date="2021-02" db="EMBL/GenBank/DDBJ databases">
        <authorList>
            <person name="Dougan E. K."/>
            <person name="Rhodes N."/>
            <person name="Thang M."/>
            <person name="Chan C."/>
        </authorList>
    </citation>
    <scope>NUCLEOTIDE SEQUENCE</scope>
</reference>
<organism evidence="1 2">
    <name type="scientific">Symbiodinium natans</name>
    <dbReference type="NCBI Taxonomy" id="878477"/>
    <lineage>
        <taxon>Eukaryota</taxon>
        <taxon>Sar</taxon>
        <taxon>Alveolata</taxon>
        <taxon>Dinophyceae</taxon>
        <taxon>Suessiales</taxon>
        <taxon>Symbiodiniaceae</taxon>
        <taxon>Symbiodinium</taxon>
    </lineage>
</organism>
<dbReference type="AlphaFoldDB" id="A0A812SZ94"/>
<dbReference type="EMBL" id="CAJNDS010002495">
    <property type="protein sequence ID" value="CAE7498278.1"/>
    <property type="molecule type" value="Genomic_DNA"/>
</dbReference>
<proteinExistence type="predicted"/>